<dbReference type="SMART" id="SM00862">
    <property type="entry name" value="Trans_reg_C"/>
    <property type="match status" value="1"/>
</dbReference>
<dbReference type="GO" id="GO:0000976">
    <property type="term" value="F:transcription cis-regulatory region binding"/>
    <property type="evidence" value="ECO:0007669"/>
    <property type="project" value="TreeGrafter"/>
</dbReference>
<evidence type="ECO:0000256" key="3">
    <source>
        <dbReference type="ARBA" id="ARBA00023125"/>
    </source>
</evidence>
<dbReference type="GO" id="GO:0000156">
    <property type="term" value="F:phosphorelay response regulator activity"/>
    <property type="evidence" value="ECO:0007669"/>
    <property type="project" value="TreeGrafter"/>
</dbReference>
<feature type="DNA-binding region" description="OmpR/PhoB-type" evidence="5">
    <location>
        <begin position="127"/>
        <end position="226"/>
    </location>
</feature>
<organism evidence="8 9">
    <name type="scientific">Burkholderia lata (strain ATCC 17760 / DSM 23089 / LMG 22485 / NCIMB 9086 / R18194 / 383)</name>
    <dbReference type="NCBI Taxonomy" id="482957"/>
    <lineage>
        <taxon>Bacteria</taxon>
        <taxon>Pseudomonadati</taxon>
        <taxon>Pseudomonadota</taxon>
        <taxon>Betaproteobacteria</taxon>
        <taxon>Burkholderiales</taxon>
        <taxon>Burkholderiaceae</taxon>
        <taxon>Burkholderia</taxon>
        <taxon>Burkholderia cepacia complex</taxon>
    </lineage>
</organism>
<dbReference type="InterPro" id="IPR039420">
    <property type="entry name" value="WalR-like"/>
</dbReference>
<dbReference type="Pfam" id="PF00072">
    <property type="entry name" value="Response_reg"/>
    <property type="match status" value="1"/>
</dbReference>
<dbReference type="AlphaFoldDB" id="A0A6P2QXH7"/>
<dbReference type="Gene3D" id="6.10.250.690">
    <property type="match status" value="1"/>
</dbReference>
<dbReference type="Gene3D" id="3.40.50.2300">
    <property type="match status" value="1"/>
</dbReference>
<name>A0A6P2QXH7_BURL3</name>
<evidence type="ECO:0000313" key="9">
    <source>
        <dbReference type="Proteomes" id="UP000494174"/>
    </source>
</evidence>
<dbReference type="GO" id="GO:0032993">
    <property type="term" value="C:protein-DNA complex"/>
    <property type="evidence" value="ECO:0007669"/>
    <property type="project" value="TreeGrafter"/>
</dbReference>
<gene>
    <name evidence="8" type="ORF">BLA15945_06125</name>
</gene>
<dbReference type="InterPro" id="IPR001867">
    <property type="entry name" value="OmpR/PhoB-type_DNA-bd"/>
</dbReference>
<evidence type="ECO:0000256" key="1">
    <source>
        <dbReference type="ARBA" id="ARBA00022553"/>
    </source>
</evidence>
<dbReference type="InterPro" id="IPR011006">
    <property type="entry name" value="CheY-like_superfamily"/>
</dbReference>
<feature type="modified residue" description="4-aspartylphosphate" evidence="4">
    <location>
        <position position="51"/>
    </location>
</feature>
<dbReference type="CDD" id="cd00383">
    <property type="entry name" value="trans_reg_C"/>
    <property type="match status" value="1"/>
</dbReference>
<dbReference type="CDD" id="cd17574">
    <property type="entry name" value="REC_OmpR"/>
    <property type="match status" value="1"/>
</dbReference>
<dbReference type="GO" id="GO:0006355">
    <property type="term" value="P:regulation of DNA-templated transcription"/>
    <property type="evidence" value="ECO:0007669"/>
    <property type="project" value="InterPro"/>
</dbReference>
<sequence>MNILMVENDPVQAAIIGKALQLHGQEICCVHNGERAVQFLKAKWMDLVILDWQLPGMSGLDVLRWIRANLGDEPTVLFLTARTLEPDVVTAFEAGADDYIAKPCRESELVARVKALLRRHDSARKRADSKQVGAYALNAETRTVTLRGVPIDLTPKEFALTACLFDNLGRIVSRDLLGALVWGRALDGSSRSLDTHIYRIRQKLALRPENGLRLSAAYMHGYRLDVVDDTATTSGRPLAEQDQQGSVASSQRVMCAVA</sequence>
<dbReference type="SMART" id="SM00448">
    <property type="entry name" value="REC"/>
    <property type="match status" value="1"/>
</dbReference>
<keyword evidence="2" id="KW-0902">Two-component regulatory system</keyword>
<dbReference type="InterPro" id="IPR036388">
    <property type="entry name" value="WH-like_DNA-bd_sf"/>
</dbReference>
<evidence type="ECO:0000259" key="7">
    <source>
        <dbReference type="PROSITE" id="PS51755"/>
    </source>
</evidence>
<reference evidence="8 9" key="1">
    <citation type="submission" date="2019-09" db="EMBL/GenBank/DDBJ databases">
        <authorList>
            <person name="Depoorter E."/>
        </authorList>
    </citation>
    <scope>NUCLEOTIDE SEQUENCE [LARGE SCALE GENOMIC DNA]</scope>
    <source>
        <strain evidence="8">R-15945</strain>
    </source>
</reference>
<dbReference type="PANTHER" id="PTHR48111">
    <property type="entry name" value="REGULATOR OF RPOS"/>
    <property type="match status" value="1"/>
</dbReference>
<dbReference type="SUPFAM" id="SSF52172">
    <property type="entry name" value="CheY-like"/>
    <property type="match status" value="1"/>
</dbReference>
<feature type="domain" description="OmpR/PhoB-type" evidence="7">
    <location>
        <begin position="127"/>
        <end position="226"/>
    </location>
</feature>
<dbReference type="PROSITE" id="PS51755">
    <property type="entry name" value="OMPR_PHOB"/>
    <property type="match status" value="1"/>
</dbReference>
<evidence type="ECO:0000313" key="8">
    <source>
        <dbReference type="EMBL" id="VWC25157.1"/>
    </source>
</evidence>
<evidence type="ECO:0000256" key="5">
    <source>
        <dbReference type="PROSITE-ProRule" id="PRU01091"/>
    </source>
</evidence>
<dbReference type="GO" id="GO:0005829">
    <property type="term" value="C:cytosol"/>
    <property type="evidence" value="ECO:0007669"/>
    <property type="project" value="TreeGrafter"/>
</dbReference>
<dbReference type="Proteomes" id="UP000494174">
    <property type="component" value="Unassembled WGS sequence"/>
</dbReference>
<dbReference type="PANTHER" id="PTHR48111:SF40">
    <property type="entry name" value="PHOSPHATE REGULON TRANSCRIPTIONAL REGULATORY PROTEIN PHOB"/>
    <property type="match status" value="1"/>
</dbReference>
<accession>A0A6P2QXH7</accession>
<evidence type="ECO:0000256" key="4">
    <source>
        <dbReference type="PROSITE-ProRule" id="PRU00169"/>
    </source>
</evidence>
<protein>
    <submittedName>
        <fullName evidence="8">Two component transcriptional regulator</fullName>
    </submittedName>
</protein>
<proteinExistence type="predicted"/>
<keyword evidence="3 5" id="KW-0238">DNA-binding</keyword>
<evidence type="ECO:0000259" key="6">
    <source>
        <dbReference type="PROSITE" id="PS50110"/>
    </source>
</evidence>
<feature type="domain" description="Response regulatory" evidence="6">
    <location>
        <begin position="2"/>
        <end position="117"/>
    </location>
</feature>
<dbReference type="Pfam" id="PF00486">
    <property type="entry name" value="Trans_reg_C"/>
    <property type="match status" value="1"/>
</dbReference>
<dbReference type="Gene3D" id="1.10.10.10">
    <property type="entry name" value="Winged helix-like DNA-binding domain superfamily/Winged helix DNA-binding domain"/>
    <property type="match status" value="1"/>
</dbReference>
<dbReference type="InterPro" id="IPR001789">
    <property type="entry name" value="Sig_transdc_resp-reg_receiver"/>
</dbReference>
<keyword evidence="1 4" id="KW-0597">Phosphoprotein</keyword>
<evidence type="ECO:0000256" key="2">
    <source>
        <dbReference type="ARBA" id="ARBA00023012"/>
    </source>
</evidence>
<dbReference type="EMBL" id="CABVPU010000031">
    <property type="protein sequence ID" value="VWC25157.1"/>
    <property type="molecule type" value="Genomic_DNA"/>
</dbReference>
<dbReference type="RefSeq" id="WP_174972363.1">
    <property type="nucleotide sequence ID" value="NZ_CABVPU010000031.1"/>
</dbReference>
<dbReference type="PROSITE" id="PS50110">
    <property type="entry name" value="RESPONSE_REGULATORY"/>
    <property type="match status" value="1"/>
</dbReference>